<evidence type="ECO:0000313" key="2">
    <source>
        <dbReference type="EMBL" id="MBP2329427.1"/>
    </source>
</evidence>
<protein>
    <submittedName>
        <fullName evidence="2">Uncharacterized protein</fullName>
    </submittedName>
</protein>
<evidence type="ECO:0000313" key="3">
    <source>
        <dbReference type="Proteomes" id="UP001519332"/>
    </source>
</evidence>
<proteinExistence type="predicted"/>
<name>A0ABS4TYF5_9PSEU</name>
<accession>A0ABS4TYF5</accession>
<feature type="region of interest" description="Disordered" evidence="1">
    <location>
        <begin position="21"/>
        <end position="41"/>
    </location>
</feature>
<evidence type="ECO:0000256" key="1">
    <source>
        <dbReference type="SAM" id="MobiDB-lite"/>
    </source>
</evidence>
<comment type="caution">
    <text evidence="2">The sequence shown here is derived from an EMBL/GenBank/DDBJ whole genome shotgun (WGS) entry which is preliminary data.</text>
</comment>
<keyword evidence="3" id="KW-1185">Reference proteome</keyword>
<dbReference type="EMBL" id="JAGINW010000001">
    <property type="protein sequence ID" value="MBP2329427.1"/>
    <property type="molecule type" value="Genomic_DNA"/>
</dbReference>
<dbReference type="Proteomes" id="UP001519332">
    <property type="component" value="Unassembled WGS sequence"/>
</dbReference>
<feature type="compositionally biased region" description="Polar residues" evidence="1">
    <location>
        <begin position="21"/>
        <end position="31"/>
    </location>
</feature>
<reference evidence="2 3" key="1">
    <citation type="submission" date="2021-03" db="EMBL/GenBank/DDBJ databases">
        <title>Sequencing the genomes of 1000 actinobacteria strains.</title>
        <authorList>
            <person name="Klenk H.-P."/>
        </authorList>
    </citation>
    <scope>NUCLEOTIDE SEQUENCE [LARGE SCALE GENOMIC DNA]</scope>
    <source>
        <strain evidence="2 3">DSM 46670</strain>
    </source>
</reference>
<gene>
    <name evidence="2" type="ORF">JOF56_009812</name>
</gene>
<dbReference type="RefSeq" id="WP_281065990.1">
    <property type="nucleotide sequence ID" value="NZ_JAGINW010000001.1"/>
</dbReference>
<sequence>MDNRAESRTRIASLPFGNAARATSTVCSGTTGHARGWTDIT</sequence>
<organism evidence="2 3">
    <name type="scientific">Kibdelosporangium banguiense</name>
    <dbReference type="NCBI Taxonomy" id="1365924"/>
    <lineage>
        <taxon>Bacteria</taxon>
        <taxon>Bacillati</taxon>
        <taxon>Actinomycetota</taxon>
        <taxon>Actinomycetes</taxon>
        <taxon>Pseudonocardiales</taxon>
        <taxon>Pseudonocardiaceae</taxon>
        <taxon>Kibdelosporangium</taxon>
    </lineage>
</organism>